<keyword evidence="4" id="KW-0010">Activator</keyword>
<protein>
    <recommendedName>
        <fullName evidence="6">LysR substrate-binding domain-containing protein</fullName>
    </recommendedName>
</protein>
<dbReference type="GO" id="GO:0003677">
    <property type="term" value="F:DNA binding"/>
    <property type="evidence" value="ECO:0007669"/>
    <property type="project" value="UniProtKB-KW"/>
</dbReference>
<comment type="similarity">
    <text evidence="1">Belongs to the LysR transcriptional regulatory family.</text>
</comment>
<gene>
    <name evidence="7" type="ORF">GPX89_32435</name>
</gene>
<keyword evidence="8" id="KW-1185">Reference proteome</keyword>
<keyword evidence="2" id="KW-0805">Transcription regulation</keyword>
<dbReference type="PANTHER" id="PTHR30346:SF0">
    <property type="entry name" value="HCA OPERON TRANSCRIPTIONAL ACTIVATOR HCAR"/>
    <property type="match status" value="1"/>
</dbReference>
<evidence type="ECO:0000313" key="8">
    <source>
        <dbReference type="Proteomes" id="UP000466794"/>
    </source>
</evidence>
<accession>A0A7K1V5M8</accession>
<keyword evidence="5" id="KW-0804">Transcription</keyword>
<evidence type="ECO:0000313" key="7">
    <source>
        <dbReference type="EMBL" id="MVU81934.1"/>
    </source>
</evidence>
<evidence type="ECO:0000256" key="3">
    <source>
        <dbReference type="ARBA" id="ARBA00023125"/>
    </source>
</evidence>
<dbReference type="SUPFAM" id="SSF53850">
    <property type="entry name" value="Periplasmic binding protein-like II"/>
    <property type="match status" value="1"/>
</dbReference>
<dbReference type="GO" id="GO:0032993">
    <property type="term" value="C:protein-DNA complex"/>
    <property type="evidence" value="ECO:0007669"/>
    <property type="project" value="TreeGrafter"/>
</dbReference>
<dbReference type="InterPro" id="IPR005119">
    <property type="entry name" value="LysR_subst-bd"/>
</dbReference>
<proteinExistence type="inferred from homology"/>
<dbReference type="Gene3D" id="3.40.190.10">
    <property type="entry name" value="Periplasmic binding protein-like II"/>
    <property type="match status" value="2"/>
</dbReference>
<sequence>MRVLRSVPVGVVMRDDDPLARHASVSATDLTGRRWVRLPDGTDPVWTAYWTCGPHDSSLPVMRTIQECLQAVLWNGTSALAPLYQPLPSGLVAVPFRDRPPSRLVVAWLKTARNPLIRSFVQVAENDHS</sequence>
<dbReference type="EMBL" id="WRPP01000007">
    <property type="protein sequence ID" value="MVU81934.1"/>
    <property type="molecule type" value="Genomic_DNA"/>
</dbReference>
<comment type="caution">
    <text evidence="7">The sequence shown here is derived from an EMBL/GenBank/DDBJ whole genome shotgun (WGS) entry which is preliminary data.</text>
</comment>
<dbReference type="Proteomes" id="UP000466794">
    <property type="component" value="Unassembled WGS sequence"/>
</dbReference>
<keyword evidence="3" id="KW-0238">DNA-binding</keyword>
<evidence type="ECO:0000256" key="5">
    <source>
        <dbReference type="ARBA" id="ARBA00023163"/>
    </source>
</evidence>
<name>A0A7K1V5M8_9NOCA</name>
<reference evidence="7 8" key="1">
    <citation type="submission" date="2019-12" db="EMBL/GenBank/DDBJ databases">
        <title>Nocardia sp. nov. ET3-3 isolated from soil.</title>
        <authorList>
            <person name="Kanchanasin P."/>
            <person name="Tanasupawat S."/>
            <person name="Yuki M."/>
            <person name="Kudo T."/>
        </authorList>
    </citation>
    <scope>NUCLEOTIDE SEQUENCE [LARGE SCALE GENOMIC DNA]</scope>
    <source>
        <strain evidence="7 8">ET3-3</strain>
    </source>
</reference>
<dbReference type="AlphaFoldDB" id="A0A7K1V5M8"/>
<organism evidence="7 8">
    <name type="scientific">Nocardia terrae</name>
    <dbReference type="NCBI Taxonomy" id="2675851"/>
    <lineage>
        <taxon>Bacteria</taxon>
        <taxon>Bacillati</taxon>
        <taxon>Actinomycetota</taxon>
        <taxon>Actinomycetes</taxon>
        <taxon>Mycobacteriales</taxon>
        <taxon>Nocardiaceae</taxon>
        <taxon>Nocardia</taxon>
    </lineage>
</organism>
<dbReference type="GO" id="GO:0003700">
    <property type="term" value="F:DNA-binding transcription factor activity"/>
    <property type="evidence" value="ECO:0007669"/>
    <property type="project" value="TreeGrafter"/>
</dbReference>
<evidence type="ECO:0000256" key="1">
    <source>
        <dbReference type="ARBA" id="ARBA00009437"/>
    </source>
</evidence>
<dbReference type="Pfam" id="PF03466">
    <property type="entry name" value="LysR_substrate"/>
    <property type="match status" value="1"/>
</dbReference>
<evidence type="ECO:0000259" key="6">
    <source>
        <dbReference type="Pfam" id="PF03466"/>
    </source>
</evidence>
<feature type="domain" description="LysR substrate-binding" evidence="6">
    <location>
        <begin position="2"/>
        <end position="124"/>
    </location>
</feature>
<evidence type="ECO:0000256" key="4">
    <source>
        <dbReference type="ARBA" id="ARBA00023159"/>
    </source>
</evidence>
<dbReference type="PANTHER" id="PTHR30346">
    <property type="entry name" value="TRANSCRIPTIONAL DUAL REGULATOR HCAR-RELATED"/>
    <property type="match status" value="1"/>
</dbReference>
<evidence type="ECO:0000256" key="2">
    <source>
        <dbReference type="ARBA" id="ARBA00023015"/>
    </source>
</evidence>